<evidence type="ECO:0000256" key="2">
    <source>
        <dbReference type="ARBA" id="ARBA00022475"/>
    </source>
</evidence>
<dbReference type="CDD" id="cd03301">
    <property type="entry name" value="ABC_MalK_N"/>
    <property type="match status" value="1"/>
</dbReference>
<dbReference type="NCBIfam" id="NF008653">
    <property type="entry name" value="PRK11650.1"/>
    <property type="match status" value="1"/>
</dbReference>
<comment type="caution">
    <text evidence="10">The sequence shown here is derived from an EMBL/GenBank/DDBJ whole genome shotgun (WGS) entry which is preliminary data.</text>
</comment>
<dbReference type="EMBL" id="QKRX01000019">
    <property type="protein sequence ID" value="RAU16640.1"/>
    <property type="molecule type" value="Genomic_DNA"/>
</dbReference>
<dbReference type="PANTHER" id="PTHR43875:SF12">
    <property type="entry name" value="SN-GLYCEROL-3-PHOSPHATE IMPORT ATP-BINDING PROTEIN UGPC"/>
    <property type="match status" value="1"/>
</dbReference>
<dbReference type="SUPFAM" id="SSF52540">
    <property type="entry name" value="P-loop containing nucleoside triphosphate hydrolases"/>
    <property type="match status" value="1"/>
</dbReference>
<evidence type="ECO:0000256" key="1">
    <source>
        <dbReference type="ARBA" id="ARBA00022448"/>
    </source>
</evidence>
<gene>
    <name evidence="10" type="ORF">DN062_17050</name>
</gene>
<name>A0A364NHY2_9GAMM</name>
<dbReference type="SUPFAM" id="SSF50331">
    <property type="entry name" value="MOP-like"/>
    <property type="match status" value="1"/>
</dbReference>
<dbReference type="GO" id="GO:0140359">
    <property type="term" value="F:ABC-type transporter activity"/>
    <property type="evidence" value="ECO:0007669"/>
    <property type="project" value="InterPro"/>
</dbReference>
<evidence type="ECO:0000259" key="9">
    <source>
        <dbReference type="PROSITE" id="PS50893"/>
    </source>
</evidence>
<keyword evidence="4" id="KW-0762">Sugar transport</keyword>
<keyword evidence="2" id="KW-1003">Cell membrane</keyword>
<dbReference type="Proteomes" id="UP000250744">
    <property type="component" value="Unassembled WGS sequence"/>
</dbReference>
<accession>A0A364NHY2</accession>
<dbReference type="InterPro" id="IPR008995">
    <property type="entry name" value="Mo/tungstate-bd_C_term_dom"/>
</dbReference>
<protein>
    <submittedName>
        <fullName evidence="10">sn-glycerol-3-phosphate ABC transporter ATP-binding protein UgpC</fullName>
    </submittedName>
</protein>
<dbReference type="InterPro" id="IPR013611">
    <property type="entry name" value="Transp-assoc_OB_typ2"/>
</dbReference>
<dbReference type="GO" id="GO:0001407">
    <property type="term" value="P:glycerophosphodiester transmembrane transport"/>
    <property type="evidence" value="ECO:0007669"/>
    <property type="project" value="TreeGrafter"/>
</dbReference>
<dbReference type="InterPro" id="IPR017871">
    <property type="entry name" value="ABC_transporter-like_CS"/>
</dbReference>
<dbReference type="Gene3D" id="2.40.50.100">
    <property type="match status" value="1"/>
</dbReference>
<dbReference type="FunFam" id="3.40.50.300:FF:000042">
    <property type="entry name" value="Maltose/maltodextrin ABC transporter, ATP-binding protein"/>
    <property type="match status" value="1"/>
</dbReference>
<evidence type="ECO:0000256" key="3">
    <source>
        <dbReference type="ARBA" id="ARBA00022519"/>
    </source>
</evidence>
<keyword evidence="8" id="KW-0472">Membrane</keyword>
<evidence type="ECO:0000256" key="8">
    <source>
        <dbReference type="ARBA" id="ARBA00023136"/>
    </source>
</evidence>
<dbReference type="GO" id="GO:0055052">
    <property type="term" value="C:ATP-binding cassette (ABC) transporter complex, substrate-binding subunit-containing"/>
    <property type="evidence" value="ECO:0007669"/>
    <property type="project" value="TreeGrafter"/>
</dbReference>
<reference evidence="10 11" key="1">
    <citation type="submission" date="2018-06" db="EMBL/GenBank/DDBJ databases">
        <title>Nitrincola tibetense sp. nov., isolated from Lake XuguoCo on Tibetan Plateau.</title>
        <authorList>
            <person name="Xing P."/>
        </authorList>
    </citation>
    <scope>NUCLEOTIDE SEQUENCE [LARGE SCALE GENOMIC DNA]</scope>
    <source>
        <strain evidence="11">xg18</strain>
    </source>
</reference>
<dbReference type="OrthoDB" id="9802264at2"/>
<dbReference type="Gene3D" id="3.40.50.300">
    <property type="entry name" value="P-loop containing nucleotide triphosphate hydrolases"/>
    <property type="match status" value="1"/>
</dbReference>
<keyword evidence="5" id="KW-0547">Nucleotide-binding</keyword>
<dbReference type="AlphaFoldDB" id="A0A364NHY2"/>
<dbReference type="InterPro" id="IPR027417">
    <property type="entry name" value="P-loop_NTPase"/>
</dbReference>
<evidence type="ECO:0000313" key="10">
    <source>
        <dbReference type="EMBL" id="RAU16640.1"/>
    </source>
</evidence>
<keyword evidence="3" id="KW-0997">Cell inner membrane</keyword>
<dbReference type="PANTHER" id="PTHR43875">
    <property type="entry name" value="MALTODEXTRIN IMPORT ATP-BINDING PROTEIN MSMX"/>
    <property type="match status" value="1"/>
</dbReference>
<dbReference type="GO" id="GO:0005524">
    <property type="term" value="F:ATP binding"/>
    <property type="evidence" value="ECO:0007669"/>
    <property type="project" value="UniProtKB-KW"/>
</dbReference>
<dbReference type="RefSeq" id="WP_112160504.1">
    <property type="nucleotide sequence ID" value="NZ_QKRX01000019.1"/>
</dbReference>
<feature type="domain" description="ABC transporter" evidence="9">
    <location>
        <begin position="4"/>
        <end position="235"/>
    </location>
</feature>
<dbReference type="InterPro" id="IPR015855">
    <property type="entry name" value="ABC_transpr_MalK-like"/>
</dbReference>
<organism evidence="10 11">
    <name type="scientific">Nitrincola tibetensis</name>
    <dbReference type="NCBI Taxonomy" id="2219697"/>
    <lineage>
        <taxon>Bacteria</taxon>
        <taxon>Pseudomonadati</taxon>
        <taxon>Pseudomonadota</taxon>
        <taxon>Gammaproteobacteria</taxon>
        <taxon>Oceanospirillales</taxon>
        <taxon>Oceanospirillaceae</taxon>
        <taxon>Nitrincola</taxon>
    </lineage>
</organism>
<dbReference type="Pfam" id="PF00005">
    <property type="entry name" value="ABC_tran"/>
    <property type="match status" value="1"/>
</dbReference>
<dbReference type="Pfam" id="PF08402">
    <property type="entry name" value="TOBE_2"/>
    <property type="match status" value="1"/>
</dbReference>
<dbReference type="InterPro" id="IPR003593">
    <property type="entry name" value="AAA+_ATPase"/>
</dbReference>
<keyword evidence="1" id="KW-0813">Transport</keyword>
<evidence type="ECO:0000256" key="4">
    <source>
        <dbReference type="ARBA" id="ARBA00022597"/>
    </source>
</evidence>
<dbReference type="SMART" id="SM00382">
    <property type="entry name" value="AAA"/>
    <property type="match status" value="1"/>
</dbReference>
<dbReference type="GO" id="GO:0016887">
    <property type="term" value="F:ATP hydrolysis activity"/>
    <property type="evidence" value="ECO:0007669"/>
    <property type="project" value="InterPro"/>
</dbReference>
<dbReference type="PROSITE" id="PS00211">
    <property type="entry name" value="ABC_TRANSPORTER_1"/>
    <property type="match status" value="1"/>
</dbReference>
<proteinExistence type="predicted"/>
<dbReference type="InterPro" id="IPR003439">
    <property type="entry name" value="ABC_transporter-like_ATP-bd"/>
</dbReference>
<evidence type="ECO:0000256" key="5">
    <source>
        <dbReference type="ARBA" id="ARBA00022741"/>
    </source>
</evidence>
<keyword evidence="11" id="KW-1185">Reference proteome</keyword>
<dbReference type="GO" id="GO:0015794">
    <property type="term" value="P:glycerol-3-phosphate transmembrane transport"/>
    <property type="evidence" value="ECO:0007669"/>
    <property type="project" value="TreeGrafter"/>
</dbReference>
<keyword evidence="7" id="KW-1278">Translocase</keyword>
<dbReference type="GO" id="GO:0008643">
    <property type="term" value="P:carbohydrate transport"/>
    <property type="evidence" value="ECO:0007669"/>
    <property type="project" value="InterPro"/>
</dbReference>
<evidence type="ECO:0000256" key="6">
    <source>
        <dbReference type="ARBA" id="ARBA00022840"/>
    </source>
</evidence>
<evidence type="ECO:0000313" key="11">
    <source>
        <dbReference type="Proteomes" id="UP000250744"/>
    </source>
</evidence>
<evidence type="ECO:0000256" key="7">
    <source>
        <dbReference type="ARBA" id="ARBA00022967"/>
    </source>
</evidence>
<dbReference type="Gene3D" id="2.40.50.140">
    <property type="entry name" value="Nucleic acid-binding proteins"/>
    <property type="match status" value="1"/>
</dbReference>
<dbReference type="PROSITE" id="PS50893">
    <property type="entry name" value="ABC_TRANSPORTER_2"/>
    <property type="match status" value="1"/>
</dbReference>
<keyword evidence="6 10" id="KW-0067">ATP-binding</keyword>
<dbReference type="InterPro" id="IPR012340">
    <property type="entry name" value="NA-bd_OB-fold"/>
</dbReference>
<sequence>MASIQINRLGKIYTGDVRAVSEIDLTIKDGEFIVLVGPSGCGKSTLLRMIAGLESISEGDLFIGERRVNDLEPSERDIAMVFQNYALYPHMTVYNNLGYGLKNRGFSKDEIKTRVDAIAKMLEITPFLERKPKALSGGQRQRVAMGRALVREPKVFLLDEPLSNLDAKLRVQMRLEIKQLQKRLKTTSLYVTHDQLEAMTLADRLVVLNQGRIEQVGSPMDVYNRPETLFVAQFIGSPSMNLIPFTEFQQSDNQQLLSHLPATTDILGIRPDQLLLSKPKEDALRLDCQVCLFEPAGAESHLYVKTPLGQDLTLRVDIDPQVRENTTLSVYIPLNKVHPFNQSSQRRTDIQ</sequence>
<dbReference type="InterPro" id="IPR047641">
    <property type="entry name" value="ABC_transpr_MalK/UgpC-like"/>
</dbReference>